<dbReference type="Proteomes" id="UP001217089">
    <property type="component" value="Unassembled WGS sequence"/>
</dbReference>
<name>A0ABQ9ENQ9_TEGGR</name>
<sequence>MSDLNTSCRVELASTNVSRNILDNFFGTSFFAKKYSSETGSLCVTNPVFFFNLTSKISLALFDFKI</sequence>
<protein>
    <submittedName>
        <fullName evidence="1">Uncharacterized protein</fullName>
    </submittedName>
</protein>
<proteinExistence type="predicted"/>
<comment type="caution">
    <text evidence="1">The sequence shown here is derived from an EMBL/GenBank/DDBJ whole genome shotgun (WGS) entry which is preliminary data.</text>
</comment>
<reference evidence="1 2" key="1">
    <citation type="submission" date="2022-12" db="EMBL/GenBank/DDBJ databases">
        <title>Chromosome-level genome of Tegillarca granosa.</title>
        <authorList>
            <person name="Kim J."/>
        </authorList>
    </citation>
    <scope>NUCLEOTIDE SEQUENCE [LARGE SCALE GENOMIC DNA]</scope>
    <source>
        <strain evidence="1">Teg-2019</strain>
        <tissue evidence="1">Adductor muscle</tissue>
    </source>
</reference>
<keyword evidence="2" id="KW-1185">Reference proteome</keyword>
<accession>A0ABQ9ENQ9</accession>
<dbReference type="EMBL" id="JARBDR010000793">
    <property type="protein sequence ID" value="KAJ8306849.1"/>
    <property type="molecule type" value="Genomic_DNA"/>
</dbReference>
<evidence type="ECO:0000313" key="2">
    <source>
        <dbReference type="Proteomes" id="UP001217089"/>
    </source>
</evidence>
<gene>
    <name evidence="1" type="ORF">KUTeg_014933</name>
</gene>
<organism evidence="1 2">
    <name type="scientific">Tegillarca granosa</name>
    <name type="common">Malaysian cockle</name>
    <name type="synonym">Anadara granosa</name>
    <dbReference type="NCBI Taxonomy" id="220873"/>
    <lineage>
        <taxon>Eukaryota</taxon>
        <taxon>Metazoa</taxon>
        <taxon>Spiralia</taxon>
        <taxon>Lophotrochozoa</taxon>
        <taxon>Mollusca</taxon>
        <taxon>Bivalvia</taxon>
        <taxon>Autobranchia</taxon>
        <taxon>Pteriomorphia</taxon>
        <taxon>Arcoida</taxon>
        <taxon>Arcoidea</taxon>
        <taxon>Arcidae</taxon>
        <taxon>Tegillarca</taxon>
    </lineage>
</organism>
<evidence type="ECO:0000313" key="1">
    <source>
        <dbReference type="EMBL" id="KAJ8306849.1"/>
    </source>
</evidence>